<feature type="compositionally biased region" description="Basic residues" evidence="1">
    <location>
        <begin position="139"/>
        <end position="148"/>
    </location>
</feature>
<evidence type="ECO:0000256" key="1">
    <source>
        <dbReference type="SAM" id="MobiDB-lite"/>
    </source>
</evidence>
<accession>A0A2J8AH63</accession>
<feature type="compositionally biased region" description="Pro residues" evidence="1">
    <location>
        <begin position="92"/>
        <end position="138"/>
    </location>
</feature>
<comment type="caution">
    <text evidence="2">The sequence shown here is derived from an EMBL/GenBank/DDBJ whole genome shotgun (WGS) entry which is preliminary data.</text>
</comment>
<name>A0A2J8AH63_9CHLO</name>
<organism evidence="2 3">
    <name type="scientific">Tetrabaena socialis</name>
    <dbReference type="NCBI Taxonomy" id="47790"/>
    <lineage>
        <taxon>Eukaryota</taxon>
        <taxon>Viridiplantae</taxon>
        <taxon>Chlorophyta</taxon>
        <taxon>core chlorophytes</taxon>
        <taxon>Chlorophyceae</taxon>
        <taxon>CS clade</taxon>
        <taxon>Chlamydomonadales</taxon>
        <taxon>Tetrabaenaceae</taxon>
        <taxon>Tetrabaena</taxon>
    </lineage>
</organism>
<proteinExistence type="predicted"/>
<keyword evidence="3" id="KW-1185">Reference proteome</keyword>
<dbReference type="EMBL" id="PGGS01000020">
    <property type="protein sequence ID" value="PNH11855.1"/>
    <property type="molecule type" value="Genomic_DNA"/>
</dbReference>
<sequence length="148" mass="14968">MCHERRVTVVDTSYPNGGHTSDYMLTADGGGLYTLIASASTAAGSNLLAGLTSGGQVRVVAFLVRGFGPPPPPQPPPPSVEDTASTKKKKAPPPPPPTPPPPSKDAKKSPPPPPSKGAKKSPPPPPGKGAKTPPPPPGKKGKKGNKGR</sequence>
<protein>
    <submittedName>
        <fullName evidence="2">Uncharacterized protein</fullName>
    </submittedName>
</protein>
<evidence type="ECO:0000313" key="3">
    <source>
        <dbReference type="Proteomes" id="UP000236333"/>
    </source>
</evidence>
<dbReference type="AlphaFoldDB" id="A0A2J8AH63"/>
<gene>
    <name evidence="2" type="ORF">TSOC_001254</name>
</gene>
<feature type="compositionally biased region" description="Pro residues" evidence="1">
    <location>
        <begin position="68"/>
        <end position="79"/>
    </location>
</feature>
<evidence type="ECO:0000313" key="2">
    <source>
        <dbReference type="EMBL" id="PNH11855.1"/>
    </source>
</evidence>
<dbReference type="Proteomes" id="UP000236333">
    <property type="component" value="Unassembled WGS sequence"/>
</dbReference>
<reference evidence="2 3" key="1">
    <citation type="journal article" date="2017" name="Mol. Biol. Evol.">
        <title>The 4-celled Tetrabaena socialis nuclear genome reveals the essential components for genetic control of cell number at the origin of multicellularity in the volvocine lineage.</title>
        <authorList>
            <person name="Featherston J."/>
            <person name="Arakaki Y."/>
            <person name="Hanschen E.R."/>
            <person name="Ferris P.J."/>
            <person name="Michod R.E."/>
            <person name="Olson B.J.S.C."/>
            <person name="Nozaki H."/>
            <person name="Durand P.M."/>
        </authorList>
    </citation>
    <scope>NUCLEOTIDE SEQUENCE [LARGE SCALE GENOMIC DNA]</scope>
    <source>
        <strain evidence="2 3">NIES-571</strain>
    </source>
</reference>
<feature type="region of interest" description="Disordered" evidence="1">
    <location>
        <begin position="65"/>
        <end position="148"/>
    </location>
</feature>